<dbReference type="InterPro" id="IPR044135">
    <property type="entry name" value="Met-tRNA-FMT_C"/>
</dbReference>
<keyword evidence="5 8" id="KW-0808">Transferase</keyword>
<evidence type="ECO:0000256" key="6">
    <source>
        <dbReference type="ARBA" id="ARBA00022917"/>
    </source>
</evidence>
<dbReference type="PANTHER" id="PTHR11138">
    <property type="entry name" value="METHIONYL-TRNA FORMYLTRANSFERASE"/>
    <property type="match status" value="1"/>
</dbReference>
<evidence type="ECO:0000256" key="3">
    <source>
        <dbReference type="ARBA" id="ARBA00012261"/>
    </source>
</evidence>
<evidence type="ECO:0000256" key="2">
    <source>
        <dbReference type="ARBA" id="ARBA00010699"/>
    </source>
</evidence>
<reference evidence="12" key="1">
    <citation type="journal article" date="2019" name="Int. J. Syst. Evol. Microbiol.">
        <title>The Global Catalogue of Microorganisms (GCM) 10K type strain sequencing project: providing services to taxonomists for standard genome sequencing and annotation.</title>
        <authorList>
            <consortium name="The Broad Institute Genomics Platform"/>
            <consortium name="The Broad Institute Genome Sequencing Center for Infectious Disease"/>
            <person name="Wu L."/>
            <person name="Ma J."/>
        </authorList>
    </citation>
    <scope>NUCLEOTIDE SEQUENCE [LARGE SCALE GENOMIC DNA]</scope>
    <source>
        <strain evidence="12">JCM 31319</strain>
    </source>
</reference>
<evidence type="ECO:0000256" key="8">
    <source>
        <dbReference type="HAMAP-Rule" id="MF_00182"/>
    </source>
</evidence>
<dbReference type="InterPro" id="IPR037022">
    <property type="entry name" value="Formyl_trans_C_sf"/>
</dbReference>
<evidence type="ECO:0000256" key="7">
    <source>
        <dbReference type="ARBA" id="ARBA00048558"/>
    </source>
</evidence>
<dbReference type="CDD" id="cd08704">
    <property type="entry name" value="Met_tRNA_FMT_C"/>
    <property type="match status" value="1"/>
</dbReference>
<evidence type="ECO:0000256" key="1">
    <source>
        <dbReference type="ARBA" id="ARBA00002606"/>
    </source>
</evidence>
<feature type="binding site" evidence="8">
    <location>
        <begin position="112"/>
        <end position="115"/>
    </location>
    <ligand>
        <name>(6S)-5,6,7,8-tetrahydrofolate</name>
        <dbReference type="ChEBI" id="CHEBI:57453"/>
    </ligand>
</feature>
<dbReference type="EC" id="2.1.2.9" evidence="3 8"/>
<dbReference type="PANTHER" id="PTHR11138:SF5">
    <property type="entry name" value="METHIONYL-TRNA FORMYLTRANSFERASE, MITOCHONDRIAL"/>
    <property type="match status" value="1"/>
</dbReference>
<evidence type="ECO:0000259" key="9">
    <source>
        <dbReference type="Pfam" id="PF00551"/>
    </source>
</evidence>
<feature type="domain" description="Formyl transferase N-terminal" evidence="9">
    <location>
        <begin position="6"/>
        <end position="181"/>
    </location>
</feature>
<dbReference type="Gene3D" id="3.40.50.170">
    <property type="entry name" value="Formyl transferase, N-terminal domain"/>
    <property type="match status" value="1"/>
</dbReference>
<evidence type="ECO:0000313" key="12">
    <source>
        <dbReference type="Proteomes" id="UP001597094"/>
    </source>
</evidence>
<dbReference type="Proteomes" id="UP001597094">
    <property type="component" value="Unassembled WGS sequence"/>
</dbReference>
<comment type="function">
    <text evidence="1 8">Attaches a formyl group to the free amino group of methionyl-tRNA(fMet). The formyl group appears to play a dual role in the initiator identity of N-formylmethionyl-tRNA by promoting its recognition by IF2 and preventing the misappropriation of this tRNA by the elongation apparatus.</text>
</comment>
<comment type="catalytic activity">
    <reaction evidence="7 8">
        <text>L-methionyl-tRNA(fMet) + (6R)-10-formyltetrahydrofolate = N-formyl-L-methionyl-tRNA(fMet) + (6S)-5,6,7,8-tetrahydrofolate + H(+)</text>
        <dbReference type="Rhea" id="RHEA:24380"/>
        <dbReference type="Rhea" id="RHEA-COMP:9952"/>
        <dbReference type="Rhea" id="RHEA-COMP:9953"/>
        <dbReference type="ChEBI" id="CHEBI:15378"/>
        <dbReference type="ChEBI" id="CHEBI:57453"/>
        <dbReference type="ChEBI" id="CHEBI:78530"/>
        <dbReference type="ChEBI" id="CHEBI:78844"/>
        <dbReference type="ChEBI" id="CHEBI:195366"/>
        <dbReference type="EC" id="2.1.2.9"/>
    </reaction>
</comment>
<comment type="caution">
    <text evidence="11">The sequence shown here is derived from an EMBL/GenBank/DDBJ whole genome shotgun (WGS) entry which is preliminary data.</text>
</comment>
<organism evidence="11 12">
    <name type="scientific">Pontibacter rugosus</name>
    <dbReference type="NCBI Taxonomy" id="1745966"/>
    <lineage>
        <taxon>Bacteria</taxon>
        <taxon>Pseudomonadati</taxon>
        <taxon>Bacteroidota</taxon>
        <taxon>Cytophagia</taxon>
        <taxon>Cytophagales</taxon>
        <taxon>Hymenobacteraceae</taxon>
        <taxon>Pontibacter</taxon>
    </lineage>
</organism>
<dbReference type="SUPFAM" id="SSF53328">
    <property type="entry name" value="Formyltransferase"/>
    <property type="match status" value="1"/>
</dbReference>
<evidence type="ECO:0000256" key="5">
    <source>
        <dbReference type="ARBA" id="ARBA00022679"/>
    </source>
</evidence>
<dbReference type="CDD" id="cd08646">
    <property type="entry name" value="FMT_core_Met-tRNA-FMT_N"/>
    <property type="match status" value="1"/>
</dbReference>
<evidence type="ECO:0000313" key="11">
    <source>
        <dbReference type="EMBL" id="MFD1187519.1"/>
    </source>
</evidence>
<keyword evidence="12" id="KW-1185">Reference proteome</keyword>
<dbReference type="GO" id="GO:0004479">
    <property type="term" value="F:methionyl-tRNA formyltransferase activity"/>
    <property type="evidence" value="ECO:0007669"/>
    <property type="project" value="UniProtKB-EC"/>
</dbReference>
<dbReference type="InterPro" id="IPR005793">
    <property type="entry name" value="Formyl_trans_C"/>
</dbReference>
<dbReference type="Pfam" id="PF02911">
    <property type="entry name" value="Formyl_trans_C"/>
    <property type="match status" value="1"/>
</dbReference>
<evidence type="ECO:0000259" key="10">
    <source>
        <dbReference type="Pfam" id="PF02911"/>
    </source>
</evidence>
<dbReference type="NCBIfam" id="TIGR00460">
    <property type="entry name" value="fmt"/>
    <property type="match status" value="1"/>
</dbReference>
<proteinExistence type="inferred from homology"/>
<dbReference type="SUPFAM" id="SSF50486">
    <property type="entry name" value="FMT C-terminal domain-like"/>
    <property type="match status" value="1"/>
</dbReference>
<dbReference type="InterPro" id="IPR036477">
    <property type="entry name" value="Formyl_transf_N_sf"/>
</dbReference>
<dbReference type="Gene3D" id="3.10.25.10">
    <property type="entry name" value="Formyl transferase, C-terminal domain"/>
    <property type="match status" value="1"/>
</dbReference>
<dbReference type="EMBL" id="JBHTLD010000149">
    <property type="protein sequence ID" value="MFD1187519.1"/>
    <property type="molecule type" value="Genomic_DNA"/>
</dbReference>
<comment type="similarity">
    <text evidence="2 8">Belongs to the Fmt family.</text>
</comment>
<name>A0ABW3SRI7_9BACT</name>
<dbReference type="HAMAP" id="MF_00182">
    <property type="entry name" value="Formyl_trans"/>
    <property type="match status" value="1"/>
</dbReference>
<dbReference type="InterPro" id="IPR002376">
    <property type="entry name" value="Formyl_transf_N"/>
</dbReference>
<gene>
    <name evidence="8 11" type="primary">fmt</name>
    <name evidence="11" type="ORF">ACFQ2O_14975</name>
</gene>
<sequence>MTQELRIVFMGTPDFAVPTLQTLVEHQYNVVAVITAPDKPAGRGQKIHQSPVKEYAVSQNIPILQPTNLKSEVFLEELHSYQANLQIIVAFRMLPEVVWAMPALGSFNIHGSLLPQYRGAAPINWAIINGEKETGVTSFFLKHEIDTGDMIFQERLPILEEDDFGSVYEKLKYKGAELALRTVQAIEQGQVQTQPQEVTAETKHAPKIFKETCEINWNQPAKQVRDFIRGLSPYPAAWAHLNGKNFKIFKVEALDNTVYTSEPGRIHSDNKTFLHVQTSSGAIAILDLQMEGKKRMPIQDLLRGYNFNL</sequence>
<dbReference type="InterPro" id="IPR005794">
    <property type="entry name" value="Fmt"/>
</dbReference>
<keyword evidence="6 8" id="KW-0648">Protein biosynthesis</keyword>
<accession>A0ABW3SRI7</accession>
<evidence type="ECO:0000256" key="4">
    <source>
        <dbReference type="ARBA" id="ARBA00016014"/>
    </source>
</evidence>
<dbReference type="InterPro" id="IPR011034">
    <property type="entry name" value="Formyl_transferase-like_C_sf"/>
</dbReference>
<dbReference type="RefSeq" id="WP_377529192.1">
    <property type="nucleotide sequence ID" value="NZ_JBHTLD010000149.1"/>
</dbReference>
<protein>
    <recommendedName>
        <fullName evidence="4 8">Methionyl-tRNA formyltransferase</fullName>
        <ecNumber evidence="3 8">2.1.2.9</ecNumber>
    </recommendedName>
</protein>
<feature type="domain" description="Formyl transferase C-terminal" evidence="10">
    <location>
        <begin position="207"/>
        <end position="306"/>
    </location>
</feature>
<dbReference type="InterPro" id="IPR041711">
    <property type="entry name" value="Met-tRNA-FMT_N"/>
</dbReference>
<dbReference type="Pfam" id="PF00551">
    <property type="entry name" value="Formyl_trans_N"/>
    <property type="match status" value="1"/>
</dbReference>